<evidence type="ECO:0000313" key="2">
    <source>
        <dbReference type="EMBL" id="VDI50411.1"/>
    </source>
</evidence>
<organism evidence="2 3">
    <name type="scientific">Mytilus galloprovincialis</name>
    <name type="common">Mediterranean mussel</name>
    <dbReference type="NCBI Taxonomy" id="29158"/>
    <lineage>
        <taxon>Eukaryota</taxon>
        <taxon>Metazoa</taxon>
        <taxon>Spiralia</taxon>
        <taxon>Lophotrochozoa</taxon>
        <taxon>Mollusca</taxon>
        <taxon>Bivalvia</taxon>
        <taxon>Autobranchia</taxon>
        <taxon>Pteriomorphia</taxon>
        <taxon>Mytilida</taxon>
        <taxon>Mytiloidea</taxon>
        <taxon>Mytilidae</taxon>
        <taxon>Mytilinae</taxon>
        <taxon>Mytilus</taxon>
    </lineage>
</organism>
<name>A0A8B6FK14_MYTGA</name>
<feature type="compositionally biased region" description="Low complexity" evidence="1">
    <location>
        <begin position="168"/>
        <end position="184"/>
    </location>
</feature>
<evidence type="ECO:0000313" key="3">
    <source>
        <dbReference type="Proteomes" id="UP000596742"/>
    </source>
</evidence>
<evidence type="ECO:0000256" key="1">
    <source>
        <dbReference type="SAM" id="MobiDB-lite"/>
    </source>
</evidence>
<gene>
    <name evidence="2" type="ORF">MGAL_10B053836</name>
</gene>
<sequence length="194" mass="22439">MATRRNNADLLKSATYMTKEIFHGRNHTKYQIIELYDSIQDRMMPDDEKKFNNNQILWIWGTKSRFMESLPADLPYGKRRKKPPIPVVQKNAAIELLTPGKDNFSFGVRSGRTLAEQQQRRYDNFQIAINSPDVNGQVLHESEQQLGQHISQENIDQQQQRIKTGENTSLQSTSFTSPSTSGSSCFRRMRETNQ</sequence>
<protein>
    <submittedName>
        <fullName evidence="2">Uncharacterized protein</fullName>
    </submittedName>
</protein>
<dbReference type="AlphaFoldDB" id="A0A8B6FK14"/>
<feature type="region of interest" description="Disordered" evidence="1">
    <location>
        <begin position="165"/>
        <end position="194"/>
    </location>
</feature>
<reference evidence="2" key="1">
    <citation type="submission" date="2018-11" db="EMBL/GenBank/DDBJ databases">
        <authorList>
            <person name="Alioto T."/>
            <person name="Alioto T."/>
        </authorList>
    </citation>
    <scope>NUCLEOTIDE SEQUENCE</scope>
</reference>
<keyword evidence="3" id="KW-1185">Reference proteome</keyword>
<proteinExistence type="predicted"/>
<dbReference type="EMBL" id="UYJE01006950">
    <property type="protein sequence ID" value="VDI50411.1"/>
    <property type="molecule type" value="Genomic_DNA"/>
</dbReference>
<dbReference type="Proteomes" id="UP000596742">
    <property type="component" value="Unassembled WGS sequence"/>
</dbReference>
<accession>A0A8B6FK14</accession>
<comment type="caution">
    <text evidence="2">The sequence shown here is derived from an EMBL/GenBank/DDBJ whole genome shotgun (WGS) entry which is preliminary data.</text>
</comment>